<dbReference type="Pfam" id="PF00139">
    <property type="entry name" value="Lectin_legB"/>
    <property type="match status" value="1"/>
</dbReference>
<evidence type="ECO:0000259" key="17">
    <source>
        <dbReference type="PROSITE" id="PS50011"/>
    </source>
</evidence>
<accession>A0A9Q0F4K6</accession>
<dbReference type="GO" id="GO:0005524">
    <property type="term" value="F:ATP binding"/>
    <property type="evidence" value="ECO:0007669"/>
    <property type="project" value="UniProtKB-UniRule"/>
</dbReference>
<dbReference type="Gene3D" id="1.10.510.10">
    <property type="entry name" value="Transferase(Phosphotransferase) domain 1"/>
    <property type="match status" value="1"/>
</dbReference>
<keyword evidence="9 14" id="KW-0547">Nucleotide-binding</keyword>
<comment type="subcellular location">
    <subcellularLocation>
        <location evidence="1">Cell membrane</location>
        <topology evidence="1">Single-pass type I membrane protein</topology>
    </subcellularLocation>
</comment>
<dbReference type="SUPFAM" id="SSF49899">
    <property type="entry name" value="Concanavalin A-like lectins/glucanases"/>
    <property type="match status" value="1"/>
</dbReference>
<evidence type="ECO:0000256" key="4">
    <source>
        <dbReference type="ARBA" id="ARBA00010217"/>
    </source>
</evidence>
<evidence type="ECO:0000256" key="6">
    <source>
        <dbReference type="ARBA" id="ARBA00022692"/>
    </source>
</evidence>
<dbReference type="PROSITE" id="PS00107">
    <property type="entry name" value="PROTEIN_KINASE_ATP"/>
    <property type="match status" value="1"/>
</dbReference>
<feature type="chain" id="PRO_5040271905" description="Protein kinase domain-containing protein" evidence="16">
    <location>
        <begin position="23"/>
        <end position="562"/>
    </location>
</feature>
<dbReference type="GO" id="GO:0004713">
    <property type="term" value="F:protein tyrosine kinase activity"/>
    <property type="evidence" value="ECO:0007669"/>
    <property type="project" value="InterPro"/>
</dbReference>
<dbReference type="AlphaFoldDB" id="A0A9Q0F4K6"/>
<feature type="transmembrane region" description="Helical" evidence="15">
    <location>
        <begin position="309"/>
        <end position="333"/>
    </location>
</feature>
<reference evidence="18" key="1">
    <citation type="submission" date="2022-02" db="EMBL/GenBank/DDBJ databases">
        <authorList>
            <person name="Henning P.M."/>
            <person name="McCubbin A.G."/>
            <person name="Shore J.S."/>
        </authorList>
    </citation>
    <scope>NUCLEOTIDE SEQUENCE</scope>
    <source>
        <strain evidence="18">F60SS</strain>
        <tissue evidence="18">Leaves</tissue>
    </source>
</reference>
<evidence type="ECO:0000256" key="16">
    <source>
        <dbReference type="SAM" id="SignalP"/>
    </source>
</evidence>
<dbReference type="FunFam" id="2.60.120.200:FF:000112">
    <property type="entry name" value="L-type lectin-domain containing receptor kinase V.9"/>
    <property type="match status" value="1"/>
</dbReference>
<proteinExistence type="inferred from homology"/>
<dbReference type="Pfam" id="PF00069">
    <property type="entry name" value="Pkinase"/>
    <property type="match status" value="1"/>
</dbReference>
<evidence type="ECO:0000256" key="15">
    <source>
        <dbReference type="SAM" id="Phobius"/>
    </source>
</evidence>
<dbReference type="GO" id="GO:0005886">
    <property type="term" value="C:plasma membrane"/>
    <property type="evidence" value="ECO:0007669"/>
    <property type="project" value="UniProtKB-SubCell"/>
</dbReference>
<dbReference type="InterPro" id="IPR017441">
    <property type="entry name" value="Protein_kinase_ATP_BS"/>
</dbReference>
<name>A0A9Q0F4K6_9ROSI</name>
<reference evidence="18" key="2">
    <citation type="journal article" date="2023" name="Plants (Basel)">
        <title>Annotation of the Turnera subulata (Passifloraceae) Draft Genome Reveals the S-Locus Evolved after the Divergence of Turneroideae from Passifloroideae in a Stepwise Manner.</title>
        <authorList>
            <person name="Henning P.M."/>
            <person name="Roalson E.H."/>
            <person name="Mir W."/>
            <person name="McCubbin A.G."/>
            <person name="Shore J.S."/>
        </authorList>
    </citation>
    <scope>NUCLEOTIDE SEQUENCE</scope>
    <source>
        <strain evidence="18">F60SS</strain>
    </source>
</reference>
<evidence type="ECO:0000256" key="2">
    <source>
        <dbReference type="ARBA" id="ARBA00007606"/>
    </source>
</evidence>
<evidence type="ECO:0000256" key="5">
    <source>
        <dbReference type="ARBA" id="ARBA00022475"/>
    </source>
</evidence>
<dbReference type="OrthoDB" id="543442at2759"/>
<evidence type="ECO:0000256" key="8">
    <source>
        <dbReference type="ARBA" id="ARBA00022734"/>
    </source>
</evidence>
<keyword evidence="13" id="KW-0675">Receptor</keyword>
<comment type="similarity">
    <text evidence="3">In the N-terminal section; belongs to the leguminous lectin family.</text>
</comment>
<gene>
    <name evidence="18" type="ORF">Tsubulata_017899</name>
</gene>
<dbReference type="EMBL" id="JAKUCV010007432">
    <property type="protein sequence ID" value="KAJ4823521.1"/>
    <property type="molecule type" value="Genomic_DNA"/>
</dbReference>
<keyword evidence="6 15" id="KW-0812">Transmembrane</keyword>
<dbReference type="InterPro" id="IPR050528">
    <property type="entry name" value="L-type_Lectin-RKs"/>
</dbReference>
<evidence type="ECO:0000256" key="11">
    <source>
        <dbReference type="ARBA" id="ARBA00022989"/>
    </source>
</evidence>
<evidence type="ECO:0000256" key="1">
    <source>
        <dbReference type="ARBA" id="ARBA00004251"/>
    </source>
</evidence>
<protein>
    <recommendedName>
        <fullName evidence="17">Protein kinase domain-containing protein</fullName>
    </recommendedName>
</protein>
<dbReference type="SMART" id="SM00219">
    <property type="entry name" value="TyrKc"/>
    <property type="match status" value="1"/>
</dbReference>
<dbReference type="Gene3D" id="2.60.120.200">
    <property type="match status" value="1"/>
</dbReference>
<feature type="binding site" evidence="14">
    <location>
        <position position="396"/>
    </location>
    <ligand>
        <name>ATP</name>
        <dbReference type="ChEBI" id="CHEBI:30616"/>
    </ligand>
</feature>
<evidence type="ECO:0000256" key="13">
    <source>
        <dbReference type="ARBA" id="ARBA00023170"/>
    </source>
</evidence>
<dbReference type="InterPro" id="IPR001220">
    <property type="entry name" value="Legume_lectin_dom"/>
</dbReference>
<dbReference type="Gene3D" id="3.30.200.20">
    <property type="entry name" value="Phosphorylase Kinase, domain 1"/>
    <property type="match status" value="1"/>
</dbReference>
<comment type="similarity">
    <text evidence="4">In the C-terminal section; belongs to the protein kinase superfamily. Ser/Thr protein kinase family.</text>
</comment>
<dbReference type="InterPro" id="IPR013320">
    <property type="entry name" value="ConA-like_dom_sf"/>
</dbReference>
<dbReference type="PROSITE" id="PS50011">
    <property type="entry name" value="PROTEIN_KINASE_DOM"/>
    <property type="match status" value="1"/>
</dbReference>
<evidence type="ECO:0000256" key="9">
    <source>
        <dbReference type="ARBA" id="ARBA00022741"/>
    </source>
</evidence>
<dbReference type="CDD" id="cd06899">
    <property type="entry name" value="lectin_legume_LecRK_Arcelin_ConA"/>
    <property type="match status" value="1"/>
</dbReference>
<evidence type="ECO:0000256" key="3">
    <source>
        <dbReference type="ARBA" id="ARBA00008536"/>
    </source>
</evidence>
<dbReference type="PANTHER" id="PTHR27007">
    <property type="match status" value="1"/>
</dbReference>
<evidence type="ECO:0000256" key="10">
    <source>
        <dbReference type="ARBA" id="ARBA00022840"/>
    </source>
</evidence>
<keyword evidence="11 15" id="KW-1133">Transmembrane helix</keyword>
<dbReference type="SUPFAM" id="SSF56112">
    <property type="entry name" value="Protein kinase-like (PK-like)"/>
    <property type="match status" value="2"/>
</dbReference>
<dbReference type="InterPro" id="IPR011009">
    <property type="entry name" value="Kinase-like_dom_sf"/>
</dbReference>
<evidence type="ECO:0000256" key="14">
    <source>
        <dbReference type="PROSITE-ProRule" id="PRU10141"/>
    </source>
</evidence>
<feature type="signal peptide" evidence="16">
    <location>
        <begin position="1"/>
        <end position="22"/>
    </location>
</feature>
<dbReference type="InterPro" id="IPR020635">
    <property type="entry name" value="Tyr_kinase_cat_dom"/>
</dbReference>
<organism evidence="18 19">
    <name type="scientific">Turnera subulata</name>
    <dbReference type="NCBI Taxonomy" id="218843"/>
    <lineage>
        <taxon>Eukaryota</taxon>
        <taxon>Viridiplantae</taxon>
        <taxon>Streptophyta</taxon>
        <taxon>Embryophyta</taxon>
        <taxon>Tracheophyta</taxon>
        <taxon>Spermatophyta</taxon>
        <taxon>Magnoliopsida</taxon>
        <taxon>eudicotyledons</taxon>
        <taxon>Gunneridae</taxon>
        <taxon>Pentapetalae</taxon>
        <taxon>rosids</taxon>
        <taxon>fabids</taxon>
        <taxon>Malpighiales</taxon>
        <taxon>Passifloraceae</taxon>
        <taxon>Turnera</taxon>
    </lineage>
</organism>
<dbReference type="Proteomes" id="UP001141552">
    <property type="component" value="Unassembled WGS sequence"/>
</dbReference>
<dbReference type="InterPro" id="IPR000719">
    <property type="entry name" value="Prot_kinase_dom"/>
</dbReference>
<comment type="similarity">
    <text evidence="2">Belongs to the leguminous lectin family.</text>
</comment>
<keyword evidence="10 14" id="KW-0067">ATP-binding</keyword>
<keyword evidence="8" id="KW-0430">Lectin</keyword>
<dbReference type="GO" id="GO:0030246">
    <property type="term" value="F:carbohydrate binding"/>
    <property type="evidence" value="ECO:0007669"/>
    <property type="project" value="UniProtKB-KW"/>
</dbReference>
<comment type="caution">
    <text evidence="18">The sequence shown here is derived from an EMBL/GenBank/DDBJ whole genome shotgun (WGS) entry which is preliminary data.</text>
</comment>
<sequence>MACKIFSLLLLISLPPIIIANAQGVEFVYHGFNGSEREIDLDRASFLKPSGVLRLTNRTPNAIGHAFYSKPIQMFNTSTSSSSSSSSSTNAPSSFSTSFVFQINPSPSGGKGGYGFAFVLAPSKNFPGAAPGHFLGLFNETNHGSPSNYIFAVEFDTVSGFNESSDSEGNHVGINLNSMDSIQSATASYEYTPGKERDFRLEGGKPIQAWIEYDGVNKVLNVTVCPVDKIQGQIKPLPLISRYPFDLTPHVKETMYVGFSASTGETNISSHYVMGWSFALNGVAPPLNASQLPTPPADKKGSSSYKPSVVALIASLCSVTVILLGILFFIFVYKRMGPSVEVLEDWELDSPHRFQYRDLHKGTKGFNESEIIGVGGFGAVYKAVLPNTGSEVAVKKIKQDAISGLREFKAEIESLGRLRHKNLVNLQGWLASGRRPVDSDTFHLADWVMECKENGSMEDVADPKLESNYVSEEMELVLGLGLLCCRPKPETRPTMRQVTRYLDGDEPLPAVEDWSTRIGSEIFRSSGSKFSEVVSAELISISRLASSVRSGVSTSSSFGGGR</sequence>
<evidence type="ECO:0000313" key="19">
    <source>
        <dbReference type="Proteomes" id="UP001141552"/>
    </source>
</evidence>
<keyword evidence="5" id="KW-1003">Cell membrane</keyword>
<keyword evidence="19" id="KW-1185">Reference proteome</keyword>
<evidence type="ECO:0000256" key="7">
    <source>
        <dbReference type="ARBA" id="ARBA00022729"/>
    </source>
</evidence>
<feature type="domain" description="Protein kinase" evidence="17">
    <location>
        <begin position="366"/>
        <end position="562"/>
    </location>
</feature>
<keyword evidence="7 16" id="KW-0732">Signal</keyword>
<evidence type="ECO:0000313" key="18">
    <source>
        <dbReference type="EMBL" id="KAJ4823521.1"/>
    </source>
</evidence>
<keyword evidence="12 15" id="KW-0472">Membrane</keyword>
<evidence type="ECO:0000256" key="12">
    <source>
        <dbReference type="ARBA" id="ARBA00023136"/>
    </source>
</evidence>